<dbReference type="InterPro" id="IPR036250">
    <property type="entry name" value="AcylCo_DH-like_C"/>
</dbReference>
<comment type="similarity">
    <text evidence="1">Belongs to the acyl-CoA dehydrogenase family.</text>
</comment>
<protein>
    <recommendedName>
        <fullName evidence="4">Acyl-CoA dehydrogenase/oxidase C-terminal domain-containing protein</fullName>
    </recommendedName>
</protein>
<dbReference type="SUPFAM" id="SSF56645">
    <property type="entry name" value="Acyl-CoA dehydrogenase NM domain-like"/>
    <property type="match status" value="1"/>
</dbReference>
<evidence type="ECO:0000313" key="6">
    <source>
        <dbReference type="Proteomes" id="UP000234632"/>
    </source>
</evidence>
<feature type="domain" description="Acyl-CoA dehydrogenase/oxidase C-terminal" evidence="4">
    <location>
        <begin position="180"/>
        <end position="285"/>
    </location>
</feature>
<reference evidence="5 6" key="1">
    <citation type="submission" date="2015-12" db="EMBL/GenBank/DDBJ databases">
        <authorList>
            <person name="Shamseldin A."/>
            <person name="Moawad H."/>
            <person name="Abd El-Rahim W.M."/>
            <person name="Sadowsky M.J."/>
        </authorList>
    </citation>
    <scope>NUCLEOTIDE SEQUENCE [LARGE SCALE GENOMIC DNA]</scope>
    <source>
        <strain evidence="5 6">S43</strain>
    </source>
</reference>
<sequence length="338" mass="34279">MRAADAGVPAAVLGEALAPALAAARRLGAELPGPGEGRTGALWQRLAGLARLDPSLARVVEPHLDALAILRQAGLGELAGLPATWGVWAAEAAGRELTARPSGSGWELTGTKAWCSLAAHLDRAVVTAGTGGGRRRAFAVDLSHPGAVPDGTAGWCPAGLRDVPTGDVRFDAVPAVPVGGDGWYLERPGFAWGGIGVAACWWGGAAGVADLLWEDAVGRARPGRRPLDQVGLAALGAVDALLHPAREVLAGAAEAVDAGRAGGRRGAVLALRTRRAVARAAEAVVAEVSAATGPGPLTGSPEHVRRVAALQVWVRQEHAQRDAAALGAALLAAGERPW</sequence>
<evidence type="ECO:0000313" key="5">
    <source>
        <dbReference type="EMBL" id="PLC13433.1"/>
    </source>
</evidence>
<dbReference type="InterPro" id="IPR046373">
    <property type="entry name" value="Acyl-CoA_Oxase/DH_mid-dom_sf"/>
</dbReference>
<dbReference type="Proteomes" id="UP000234632">
    <property type="component" value="Unassembled WGS sequence"/>
</dbReference>
<dbReference type="InterPro" id="IPR009100">
    <property type="entry name" value="AcylCoA_DH/oxidase_NM_dom_sf"/>
</dbReference>
<gene>
    <name evidence="5" type="ORF">AUQ48_00745</name>
</gene>
<organism evidence="5 6">
    <name type="scientific">Kocuria flava</name>
    <dbReference type="NCBI Taxonomy" id="446860"/>
    <lineage>
        <taxon>Bacteria</taxon>
        <taxon>Bacillati</taxon>
        <taxon>Actinomycetota</taxon>
        <taxon>Actinomycetes</taxon>
        <taxon>Micrococcales</taxon>
        <taxon>Micrococcaceae</taxon>
        <taxon>Kocuria</taxon>
    </lineage>
</organism>
<evidence type="ECO:0000256" key="1">
    <source>
        <dbReference type="ARBA" id="ARBA00009347"/>
    </source>
</evidence>
<dbReference type="InterPro" id="IPR009075">
    <property type="entry name" value="AcylCo_DH/oxidase_C"/>
</dbReference>
<proteinExistence type="inferred from homology"/>
<dbReference type="SUPFAM" id="SSF47203">
    <property type="entry name" value="Acyl-CoA dehydrogenase C-terminal domain-like"/>
    <property type="match status" value="1"/>
</dbReference>
<dbReference type="AlphaFoldDB" id="A0A2N4T5D5"/>
<accession>A0A2N4T5D5</accession>
<dbReference type="GO" id="GO:0016627">
    <property type="term" value="F:oxidoreductase activity, acting on the CH-CH group of donors"/>
    <property type="evidence" value="ECO:0007669"/>
    <property type="project" value="InterPro"/>
</dbReference>
<keyword evidence="3" id="KW-0274">FAD</keyword>
<dbReference type="EMBL" id="LOMZ01000001">
    <property type="protein sequence ID" value="PLC13433.1"/>
    <property type="molecule type" value="Genomic_DNA"/>
</dbReference>
<dbReference type="Gene3D" id="2.40.110.10">
    <property type="entry name" value="Butyryl-CoA Dehydrogenase, subunit A, domain 2"/>
    <property type="match status" value="1"/>
</dbReference>
<evidence type="ECO:0000256" key="3">
    <source>
        <dbReference type="ARBA" id="ARBA00022827"/>
    </source>
</evidence>
<evidence type="ECO:0000256" key="2">
    <source>
        <dbReference type="ARBA" id="ARBA00022630"/>
    </source>
</evidence>
<dbReference type="Pfam" id="PF00441">
    <property type="entry name" value="Acyl-CoA_dh_1"/>
    <property type="match status" value="1"/>
</dbReference>
<evidence type="ECO:0000259" key="4">
    <source>
        <dbReference type="Pfam" id="PF00441"/>
    </source>
</evidence>
<comment type="caution">
    <text evidence="5">The sequence shown here is derived from an EMBL/GenBank/DDBJ whole genome shotgun (WGS) entry which is preliminary data.</text>
</comment>
<name>A0A2N4T5D5_9MICC</name>
<keyword evidence="2" id="KW-0285">Flavoprotein</keyword>